<protein>
    <recommendedName>
        <fullName evidence="1">Methyltransferase FkbM domain-containing protein</fullName>
    </recommendedName>
</protein>
<dbReference type="AlphaFoldDB" id="A0AAD3CTY3"/>
<organism evidence="2 3">
    <name type="scientific">Chaetoceros tenuissimus</name>
    <dbReference type="NCBI Taxonomy" id="426638"/>
    <lineage>
        <taxon>Eukaryota</taxon>
        <taxon>Sar</taxon>
        <taxon>Stramenopiles</taxon>
        <taxon>Ochrophyta</taxon>
        <taxon>Bacillariophyta</taxon>
        <taxon>Coscinodiscophyceae</taxon>
        <taxon>Chaetocerotophycidae</taxon>
        <taxon>Chaetocerotales</taxon>
        <taxon>Chaetocerotaceae</taxon>
        <taxon>Chaetoceros</taxon>
    </lineage>
</organism>
<dbReference type="PANTHER" id="PTHR34203">
    <property type="entry name" value="METHYLTRANSFERASE, FKBM FAMILY PROTEIN"/>
    <property type="match status" value="1"/>
</dbReference>
<evidence type="ECO:0000259" key="1">
    <source>
        <dbReference type="Pfam" id="PF05050"/>
    </source>
</evidence>
<sequence length="339" mass="38772">MKLKNKIKKKGFLFLIFAFFFGKISFLSPGSINLEQANKLENGSKEIEKTLVFAVSPNPLLLKALGSNVLVKKNIPEVISQSSQFKCSWASFTSTNNKTIDFCTHPFKDIVSGHIRRKHRWPDCDILPQIWNNEKKNESSIYIEIGANIGSCVMEMLLSTDANIIAFEPHPMNQFNLLSTVAKLPKEYKSRFLLYPIGLGNVKMNTTIYSAQNNMGNSNLGKFIEDYGSQTSKKELQFQVHVDLIKNVLRLDEINVPLMKMDAQGFECRILEGMGSPQAKKIKNIKFEYAKKWLDNQNCEDFLPRLRNFDFKVTLQNGKEVLTDNPNFKLKEMIAKKQK</sequence>
<dbReference type="EMBL" id="BLLK01000040">
    <property type="protein sequence ID" value="GFH50564.1"/>
    <property type="molecule type" value="Genomic_DNA"/>
</dbReference>
<proteinExistence type="predicted"/>
<gene>
    <name evidence="2" type="ORF">CTEN210_07040</name>
</gene>
<reference evidence="2 3" key="1">
    <citation type="journal article" date="2021" name="Sci. Rep.">
        <title>The genome of the diatom Chaetoceros tenuissimus carries an ancient integrated fragment of an extant virus.</title>
        <authorList>
            <person name="Hongo Y."/>
            <person name="Kimura K."/>
            <person name="Takaki Y."/>
            <person name="Yoshida Y."/>
            <person name="Baba S."/>
            <person name="Kobayashi G."/>
            <person name="Nagasaki K."/>
            <person name="Hano T."/>
            <person name="Tomaru Y."/>
        </authorList>
    </citation>
    <scope>NUCLEOTIDE SEQUENCE [LARGE SCALE GENOMIC DNA]</scope>
    <source>
        <strain evidence="2 3">NIES-3715</strain>
    </source>
</reference>
<name>A0AAD3CTY3_9STRA</name>
<accession>A0AAD3CTY3</accession>
<dbReference type="PANTHER" id="PTHR34203:SF15">
    <property type="entry name" value="SLL1173 PROTEIN"/>
    <property type="match status" value="1"/>
</dbReference>
<dbReference type="SUPFAM" id="SSF53335">
    <property type="entry name" value="S-adenosyl-L-methionine-dependent methyltransferases"/>
    <property type="match status" value="1"/>
</dbReference>
<dbReference type="Proteomes" id="UP001054902">
    <property type="component" value="Unassembled WGS sequence"/>
</dbReference>
<keyword evidence="3" id="KW-1185">Reference proteome</keyword>
<comment type="caution">
    <text evidence="2">The sequence shown here is derived from an EMBL/GenBank/DDBJ whole genome shotgun (WGS) entry which is preliminary data.</text>
</comment>
<dbReference type="InterPro" id="IPR006342">
    <property type="entry name" value="FkbM_mtfrase"/>
</dbReference>
<dbReference type="Pfam" id="PF05050">
    <property type="entry name" value="Methyltransf_21"/>
    <property type="match status" value="1"/>
</dbReference>
<dbReference type="Gene3D" id="3.40.50.150">
    <property type="entry name" value="Vaccinia Virus protein VP39"/>
    <property type="match status" value="1"/>
</dbReference>
<dbReference type="NCBIfam" id="TIGR01444">
    <property type="entry name" value="fkbM_fam"/>
    <property type="match status" value="1"/>
</dbReference>
<evidence type="ECO:0000313" key="2">
    <source>
        <dbReference type="EMBL" id="GFH50564.1"/>
    </source>
</evidence>
<feature type="domain" description="Methyltransferase FkbM" evidence="1">
    <location>
        <begin position="144"/>
        <end position="309"/>
    </location>
</feature>
<evidence type="ECO:0000313" key="3">
    <source>
        <dbReference type="Proteomes" id="UP001054902"/>
    </source>
</evidence>
<dbReference type="InterPro" id="IPR052514">
    <property type="entry name" value="SAM-dependent_MTase"/>
</dbReference>
<dbReference type="InterPro" id="IPR029063">
    <property type="entry name" value="SAM-dependent_MTases_sf"/>
</dbReference>